<evidence type="ECO:0000256" key="3">
    <source>
        <dbReference type="ARBA" id="ARBA00022475"/>
    </source>
</evidence>
<dbReference type="SUPFAM" id="SSF103473">
    <property type="entry name" value="MFS general substrate transporter"/>
    <property type="match status" value="1"/>
</dbReference>
<dbReference type="FunFam" id="1.20.1250.20:FF:000011">
    <property type="entry name" value="MFS multidrug transporter, putative"/>
    <property type="match status" value="1"/>
</dbReference>
<gene>
    <name evidence="11" type="ORF">B7463_g803</name>
</gene>
<dbReference type="AlphaFoldDB" id="A0A3E2HQB1"/>
<dbReference type="OMA" id="MYMCFAA"/>
<dbReference type="CDD" id="cd17323">
    <property type="entry name" value="MFS_Tpo1_MDR_like"/>
    <property type="match status" value="1"/>
</dbReference>
<feature type="transmembrane region" description="Helical" evidence="8">
    <location>
        <begin position="103"/>
        <end position="124"/>
    </location>
</feature>
<dbReference type="Proteomes" id="UP000258309">
    <property type="component" value="Unassembled WGS sequence"/>
</dbReference>
<comment type="caution">
    <text evidence="11">The sequence shown here is derived from an EMBL/GenBank/DDBJ whole genome shotgun (WGS) entry which is preliminary data.</text>
</comment>
<feature type="non-terminal residue" evidence="11">
    <location>
        <position position="574"/>
    </location>
</feature>
<feature type="transmembrane region" description="Helical" evidence="8">
    <location>
        <begin position="171"/>
        <end position="192"/>
    </location>
</feature>
<feature type="transmembrane region" description="Helical" evidence="8">
    <location>
        <begin position="230"/>
        <end position="251"/>
    </location>
</feature>
<dbReference type="InterPro" id="IPR020846">
    <property type="entry name" value="MFS_dom"/>
</dbReference>
<dbReference type="STRING" id="5539.A0A3E2HQB1"/>
<dbReference type="InterPro" id="IPR011701">
    <property type="entry name" value="MFS"/>
</dbReference>
<feature type="transmembrane region" description="Helical" evidence="8">
    <location>
        <begin position="511"/>
        <end position="531"/>
    </location>
</feature>
<keyword evidence="2" id="KW-0813">Transport</keyword>
<protein>
    <recommendedName>
        <fullName evidence="10">Major facilitator superfamily (MFS) profile domain-containing protein</fullName>
    </recommendedName>
</protein>
<evidence type="ECO:0000313" key="11">
    <source>
        <dbReference type="EMBL" id="RFU35527.1"/>
    </source>
</evidence>
<accession>A0A3E2HQB1</accession>
<comment type="similarity">
    <text evidence="7">Belongs to the major facilitator superfamily. DHA1 family. Polyamines/proton antiporter (TC 2.A.1.2.16) subfamily.</text>
</comment>
<evidence type="ECO:0000256" key="8">
    <source>
        <dbReference type="SAM" id="Phobius"/>
    </source>
</evidence>
<organism evidence="11 12">
    <name type="scientific">Scytalidium lignicola</name>
    <name type="common">Hyphomycete</name>
    <dbReference type="NCBI Taxonomy" id="5539"/>
    <lineage>
        <taxon>Eukaryota</taxon>
        <taxon>Fungi</taxon>
        <taxon>Dikarya</taxon>
        <taxon>Ascomycota</taxon>
        <taxon>Pezizomycotina</taxon>
        <taxon>Leotiomycetes</taxon>
        <taxon>Leotiomycetes incertae sedis</taxon>
        <taxon>Scytalidium</taxon>
    </lineage>
</organism>
<evidence type="ECO:0000256" key="7">
    <source>
        <dbReference type="ARBA" id="ARBA00038459"/>
    </source>
</evidence>
<keyword evidence="9" id="KW-0732">Signal</keyword>
<dbReference type="EMBL" id="NCSJ02000007">
    <property type="protein sequence ID" value="RFU35527.1"/>
    <property type="molecule type" value="Genomic_DNA"/>
</dbReference>
<feature type="signal peptide" evidence="9">
    <location>
        <begin position="1"/>
        <end position="37"/>
    </location>
</feature>
<feature type="chain" id="PRO_5017795079" description="Major facilitator superfamily (MFS) profile domain-containing protein" evidence="9">
    <location>
        <begin position="38"/>
        <end position="574"/>
    </location>
</feature>
<feature type="transmembrane region" description="Helical" evidence="8">
    <location>
        <begin position="374"/>
        <end position="393"/>
    </location>
</feature>
<dbReference type="Pfam" id="PF07690">
    <property type="entry name" value="MFS_1"/>
    <property type="match status" value="1"/>
</dbReference>
<feature type="transmembrane region" description="Helical" evidence="8">
    <location>
        <begin position="257"/>
        <end position="279"/>
    </location>
</feature>
<dbReference type="GO" id="GO:0022857">
    <property type="term" value="F:transmembrane transporter activity"/>
    <property type="evidence" value="ECO:0007669"/>
    <property type="project" value="InterPro"/>
</dbReference>
<feature type="non-terminal residue" evidence="11">
    <location>
        <position position="1"/>
    </location>
</feature>
<dbReference type="GO" id="GO:0005886">
    <property type="term" value="C:plasma membrane"/>
    <property type="evidence" value="ECO:0007669"/>
    <property type="project" value="UniProtKB-SubCell"/>
</dbReference>
<feature type="transmembrane region" description="Helical" evidence="8">
    <location>
        <begin position="474"/>
        <end position="499"/>
    </location>
</feature>
<keyword evidence="4 8" id="KW-0812">Transmembrane</keyword>
<evidence type="ECO:0000313" key="12">
    <source>
        <dbReference type="Proteomes" id="UP000258309"/>
    </source>
</evidence>
<feature type="transmembrane region" description="Helical" evidence="8">
    <location>
        <begin position="198"/>
        <end position="218"/>
    </location>
</feature>
<feature type="transmembrane region" description="Helical" evidence="8">
    <location>
        <begin position="140"/>
        <end position="159"/>
    </location>
</feature>
<evidence type="ECO:0000256" key="5">
    <source>
        <dbReference type="ARBA" id="ARBA00022989"/>
    </source>
</evidence>
<dbReference type="Gene3D" id="1.20.1250.20">
    <property type="entry name" value="MFS general substrate transporter like domains"/>
    <property type="match status" value="1"/>
</dbReference>
<comment type="subcellular location">
    <subcellularLocation>
        <location evidence="1">Cell membrane</location>
        <topology evidence="1">Multi-pass membrane protein</topology>
    </subcellularLocation>
</comment>
<evidence type="ECO:0000256" key="2">
    <source>
        <dbReference type="ARBA" id="ARBA00022448"/>
    </source>
</evidence>
<dbReference type="InterPro" id="IPR036259">
    <property type="entry name" value="MFS_trans_sf"/>
</dbReference>
<proteinExistence type="inferred from homology"/>
<sequence>MKTRWFSSVRILNLDTSLPVLPVVLIMAVLPEHAVSGDDVPQRVKDFSRRMSWIRSLLLSTHLDDDIYNQNYAGNGTDDDPYIIDYLHNDRQDAMNFSKRRKWAIAVLQSLSMFAVTFASSVYASGIKGVMQHFNVSEEVATLGLSLFVLGFALGPLIWAPLSEVYGRKSIFVISYTAYTAFSVAAACSPNITALLVLRFFASAFGSSSMSNAGGVIVDMFSKAERGLATGLFATAPFLGPALGPIAGGFLGETQGWRWILGLIAILGGVIWIATMLATRETYAPFILRCRAKALSRMTGSVYVSRLDAGQPPKTLSQELSVSFTRLWNLLFREPIVLLTSLYISIVYGTLYMFFAGFPIVFQVARGWSQGTAGLPFVGVTIGVFLAMLAAGVDNKRYARLCAAAEAEGCAVEPEARLGTAMAGSIVLPIGLFLFAWTTYPSVHWIVPIIGAMFFSCGLVMVFISLISYLVDSYVVYAASVLAANSVVRSLFGTAFPLFTTQMYENLGNQWASSIPAFLVLGCLPFPFLFYKYGPQIRSKCKYASEAAKVLEMMRRRHVVVIGGEPNGPEKEAE</sequence>
<reference evidence="11 12" key="1">
    <citation type="submission" date="2018-05" db="EMBL/GenBank/DDBJ databases">
        <title>Draft genome sequence of Scytalidium lignicola DSM 105466, a ubiquitous saprotrophic fungus.</title>
        <authorList>
            <person name="Buettner E."/>
            <person name="Gebauer A.M."/>
            <person name="Hofrichter M."/>
            <person name="Liers C."/>
            <person name="Kellner H."/>
        </authorList>
    </citation>
    <scope>NUCLEOTIDE SEQUENCE [LARGE SCALE GENOMIC DNA]</scope>
    <source>
        <strain evidence="11 12">DSM 105466</strain>
    </source>
</reference>
<keyword evidence="12" id="KW-1185">Reference proteome</keyword>
<keyword evidence="6 8" id="KW-0472">Membrane</keyword>
<evidence type="ECO:0000256" key="6">
    <source>
        <dbReference type="ARBA" id="ARBA00023136"/>
    </source>
</evidence>
<feature type="domain" description="Major facilitator superfamily (MFS) profile" evidence="10">
    <location>
        <begin position="105"/>
        <end position="540"/>
    </location>
</feature>
<name>A0A3E2HQB1_SCYLI</name>
<feature type="transmembrane region" description="Helical" evidence="8">
    <location>
        <begin position="336"/>
        <end position="362"/>
    </location>
</feature>
<dbReference type="PROSITE" id="PS50850">
    <property type="entry name" value="MFS"/>
    <property type="match status" value="1"/>
</dbReference>
<evidence type="ECO:0000256" key="1">
    <source>
        <dbReference type="ARBA" id="ARBA00004651"/>
    </source>
</evidence>
<evidence type="ECO:0000259" key="10">
    <source>
        <dbReference type="PROSITE" id="PS50850"/>
    </source>
</evidence>
<evidence type="ECO:0000256" key="9">
    <source>
        <dbReference type="SAM" id="SignalP"/>
    </source>
</evidence>
<dbReference type="OrthoDB" id="446368at2759"/>
<keyword evidence="5 8" id="KW-1133">Transmembrane helix</keyword>
<feature type="transmembrane region" description="Helical" evidence="8">
    <location>
        <begin position="443"/>
        <end position="467"/>
    </location>
</feature>
<evidence type="ECO:0000256" key="4">
    <source>
        <dbReference type="ARBA" id="ARBA00022692"/>
    </source>
</evidence>
<dbReference type="PANTHER" id="PTHR23502">
    <property type="entry name" value="MAJOR FACILITATOR SUPERFAMILY"/>
    <property type="match status" value="1"/>
</dbReference>
<feature type="transmembrane region" description="Helical" evidence="8">
    <location>
        <begin position="418"/>
        <end position="437"/>
    </location>
</feature>
<keyword evidence="3" id="KW-1003">Cell membrane</keyword>
<dbReference type="PANTHER" id="PTHR23502:SF186">
    <property type="entry name" value="MAJOR FACILITATOR SUPERFAMILY (MFS) PROFILE DOMAIN-CONTAINING PROTEIN"/>
    <property type="match status" value="1"/>
</dbReference>